<sequence>MNSSPNQIMSFWQRFFHGGFSLVIFLLSIIYFVYKGVLGGLTSSYHPHSDVAHYLPYFLGSGLAMVVAFGFVATRHLVKARQISPLRFVAELGICFLIWPALFEAAKLVVPAPDLIVLNFNNEGYAIPRHYAPQVAYRSDVDPPEELGLSLTICFQTGRAFYSGRCKHVKGTPRQVALRLSHRPITSNWYVRRTLERMSNITFEGETIGPIREKYWMKIDPRQGLHGYKLHQREFYTDENARLQVWRECRWNWCTVIANREQGHVRLDTENVPFDLQAIRKRQREVEALLEGWRCASINCQEVDPDRIVRPRQH</sequence>
<protein>
    <submittedName>
        <fullName evidence="2">Uncharacterized protein</fullName>
    </submittedName>
</protein>
<dbReference type="RefSeq" id="WP_153217249.1">
    <property type="nucleotide sequence ID" value="NZ_WIBF01000013.1"/>
</dbReference>
<dbReference type="AlphaFoldDB" id="A0A843YGJ7"/>
<dbReference type="EMBL" id="WIBF01000013">
    <property type="protein sequence ID" value="MQQ10276.1"/>
    <property type="molecule type" value="Genomic_DNA"/>
</dbReference>
<gene>
    <name evidence="2" type="ORF">GFB49_17550</name>
</gene>
<keyword evidence="3" id="KW-1185">Reference proteome</keyword>
<name>A0A843YGJ7_9RHOB</name>
<proteinExistence type="predicted"/>
<dbReference type="Proteomes" id="UP000444174">
    <property type="component" value="Unassembled WGS sequence"/>
</dbReference>
<organism evidence="2 3">
    <name type="scientific">Tritonibacter litoralis</name>
    <dbReference type="NCBI Taxonomy" id="2662264"/>
    <lineage>
        <taxon>Bacteria</taxon>
        <taxon>Pseudomonadati</taxon>
        <taxon>Pseudomonadota</taxon>
        <taxon>Alphaproteobacteria</taxon>
        <taxon>Rhodobacterales</taxon>
        <taxon>Paracoccaceae</taxon>
        <taxon>Tritonibacter</taxon>
    </lineage>
</organism>
<evidence type="ECO:0000256" key="1">
    <source>
        <dbReference type="SAM" id="Phobius"/>
    </source>
</evidence>
<feature type="transmembrane region" description="Helical" evidence="1">
    <location>
        <begin position="86"/>
        <end position="103"/>
    </location>
</feature>
<reference evidence="2 3" key="1">
    <citation type="submission" date="2019-10" db="EMBL/GenBank/DDBJ databases">
        <title>Epibacterium sp. nov., isolated from seawater.</title>
        <authorList>
            <person name="Zhang X."/>
            <person name="Li N."/>
        </authorList>
    </citation>
    <scope>NUCLEOTIDE SEQUENCE [LARGE SCALE GENOMIC DNA]</scope>
    <source>
        <strain evidence="2 3">SM1979</strain>
    </source>
</reference>
<keyword evidence="1" id="KW-1133">Transmembrane helix</keyword>
<feature type="transmembrane region" description="Helical" evidence="1">
    <location>
        <begin position="54"/>
        <end position="74"/>
    </location>
</feature>
<comment type="caution">
    <text evidence="2">The sequence shown here is derived from an EMBL/GenBank/DDBJ whole genome shotgun (WGS) entry which is preliminary data.</text>
</comment>
<keyword evidence="1" id="KW-0812">Transmembrane</keyword>
<evidence type="ECO:0000313" key="2">
    <source>
        <dbReference type="EMBL" id="MQQ10276.1"/>
    </source>
</evidence>
<feature type="transmembrane region" description="Helical" evidence="1">
    <location>
        <begin position="12"/>
        <end position="34"/>
    </location>
</feature>
<evidence type="ECO:0000313" key="3">
    <source>
        <dbReference type="Proteomes" id="UP000444174"/>
    </source>
</evidence>
<keyword evidence="1" id="KW-0472">Membrane</keyword>
<accession>A0A843YGJ7</accession>